<proteinExistence type="predicted"/>
<accession>A0A0A9D0F4</accession>
<sequence>MIYTSLPINSKNCTAAVSWFKKKKKHAAQFTHTYQSSVQLFCN</sequence>
<protein>
    <submittedName>
        <fullName evidence="1">Uncharacterized protein</fullName>
    </submittedName>
</protein>
<reference evidence="1" key="2">
    <citation type="journal article" date="2015" name="Data Brief">
        <title>Shoot transcriptome of the giant reed, Arundo donax.</title>
        <authorList>
            <person name="Barrero R.A."/>
            <person name="Guerrero F.D."/>
            <person name="Moolhuijzen P."/>
            <person name="Goolsby J.A."/>
            <person name="Tidwell J."/>
            <person name="Bellgard S.E."/>
            <person name="Bellgard M.I."/>
        </authorList>
    </citation>
    <scope>NUCLEOTIDE SEQUENCE</scope>
    <source>
        <tissue evidence="1">Shoot tissue taken approximately 20 cm above the soil surface</tissue>
    </source>
</reference>
<dbReference type="EMBL" id="GBRH01218795">
    <property type="protein sequence ID" value="JAD79100.1"/>
    <property type="molecule type" value="Transcribed_RNA"/>
</dbReference>
<name>A0A0A9D0F4_ARUDO</name>
<dbReference type="AlphaFoldDB" id="A0A0A9D0F4"/>
<reference evidence="1" key="1">
    <citation type="submission" date="2014-09" db="EMBL/GenBank/DDBJ databases">
        <authorList>
            <person name="Magalhaes I.L.F."/>
            <person name="Oliveira U."/>
            <person name="Santos F.R."/>
            <person name="Vidigal T.H.D.A."/>
            <person name="Brescovit A.D."/>
            <person name="Santos A.J."/>
        </authorList>
    </citation>
    <scope>NUCLEOTIDE SEQUENCE</scope>
    <source>
        <tissue evidence="1">Shoot tissue taken approximately 20 cm above the soil surface</tissue>
    </source>
</reference>
<organism evidence="1">
    <name type="scientific">Arundo donax</name>
    <name type="common">Giant reed</name>
    <name type="synonym">Donax arundinaceus</name>
    <dbReference type="NCBI Taxonomy" id="35708"/>
    <lineage>
        <taxon>Eukaryota</taxon>
        <taxon>Viridiplantae</taxon>
        <taxon>Streptophyta</taxon>
        <taxon>Embryophyta</taxon>
        <taxon>Tracheophyta</taxon>
        <taxon>Spermatophyta</taxon>
        <taxon>Magnoliopsida</taxon>
        <taxon>Liliopsida</taxon>
        <taxon>Poales</taxon>
        <taxon>Poaceae</taxon>
        <taxon>PACMAD clade</taxon>
        <taxon>Arundinoideae</taxon>
        <taxon>Arundineae</taxon>
        <taxon>Arundo</taxon>
    </lineage>
</organism>
<evidence type="ECO:0000313" key="1">
    <source>
        <dbReference type="EMBL" id="JAD79100.1"/>
    </source>
</evidence>